<protein>
    <recommendedName>
        <fullName evidence="2">Phosphodiester glycosidase domain-containing protein</fullName>
    </recommendedName>
</protein>
<sequence length="416" mass="42123">MTVWRGRAFLTLFLLFLLGASLTSAPSAAPAPAWQRVAPGVEYRWFDITSSRGTARAHLLSVDLSDARVSAGLLYPGAVAARSALSTLADGAGAVGGVNGDFFHLSETQHPGVEATGAAVGPAVAEGRALKAAVPVGQRFGPALPPGTNTRHVLGVGEDGRARIGELALDGEVSSPQGGLPVGGLPLGGLNQYALPVDSVGVFTKDWGAASRVRATCGTDTRRDAPCSAETYEVTVRGGQVVAVAESPGRGAIGPDTEVLVGREAGAAELRRLAVGDRVDVTYALVAAEQGAETSAFRFAVGGYPVLRGGEPLSGMDRVTSAVRTAAGIRDAGQRLLLLALDGSPGFRTGLTVVEVADAMRDLGASDAVNLDGGGSSTLVARKAGAAKVSVLNHPSGGAQRAVPNGIGVFVRPEAP</sequence>
<keyword evidence="1" id="KW-0732">Signal</keyword>
<keyword evidence="4" id="KW-1185">Reference proteome</keyword>
<dbReference type="Pfam" id="PF09992">
    <property type="entry name" value="NAGPA"/>
    <property type="match status" value="1"/>
</dbReference>
<feature type="chain" id="PRO_5045509564" description="Phosphodiester glycosidase domain-containing protein" evidence="1">
    <location>
        <begin position="26"/>
        <end position="416"/>
    </location>
</feature>
<organism evidence="3 4">
    <name type="scientific">Streptomyces gobitricini</name>
    <dbReference type="NCBI Taxonomy" id="68211"/>
    <lineage>
        <taxon>Bacteria</taxon>
        <taxon>Bacillati</taxon>
        <taxon>Actinomycetota</taxon>
        <taxon>Actinomycetes</taxon>
        <taxon>Kitasatosporales</taxon>
        <taxon>Streptomycetaceae</taxon>
        <taxon>Streptomyces</taxon>
    </lineage>
</organism>
<evidence type="ECO:0000313" key="4">
    <source>
        <dbReference type="Proteomes" id="UP001499942"/>
    </source>
</evidence>
<dbReference type="PANTHER" id="PTHR40446">
    <property type="entry name" value="N-ACETYLGLUCOSAMINE-1-PHOSPHODIESTER ALPHA-N-ACETYLGLUCOSAMINIDASE"/>
    <property type="match status" value="1"/>
</dbReference>
<dbReference type="PANTHER" id="PTHR40446:SF2">
    <property type="entry name" value="N-ACETYLGLUCOSAMINE-1-PHOSPHODIESTER ALPHA-N-ACETYLGLUCOSAMINIDASE"/>
    <property type="match status" value="1"/>
</dbReference>
<gene>
    <name evidence="3" type="ORF">GCM10010393_34130</name>
</gene>
<evidence type="ECO:0000313" key="3">
    <source>
        <dbReference type="EMBL" id="GAA2499031.1"/>
    </source>
</evidence>
<accession>A0ABP5ZQA0</accession>
<dbReference type="RefSeq" id="WP_425575673.1">
    <property type="nucleotide sequence ID" value="NZ_BAAASR010000018.1"/>
</dbReference>
<dbReference type="InterPro" id="IPR018711">
    <property type="entry name" value="NAGPA"/>
</dbReference>
<proteinExistence type="predicted"/>
<feature type="domain" description="Phosphodiester glycosidase" evidence="2">
    <location>
        <begin position="232"/>
        <end position="410"/>
    </location>
</feature>
<evidence type="ECO:0000256" key="1">
    <source>
        <dbReference type="SAM" id="SignalP"/>
    </source>
</evidence>
<dbReference type="Proteomes" id="UP001499942">
    <property type="component" value="Unassembled WGS sequence"/>
</dbReference>
<feature type="signal peptide" evidence="1">
    <location>
        <begin position="1"/>
        <end position="25"/>
    </location>
</feature>
<reference evidence="4" key="1">
    <citation type="journal article" date="2019" name="Int. J. Syst. Evol. Microbiol.">
        <title>The Global Catalogue of Microorganisms (GCM) 10K type strain sequencing project: providing services to taxonomists for standard genome sequencing and annotation.</title>
        <authorList>
            <consortium name="The Broad Institute Genomics Platform"/>
            <consortium name="The Broad Institute Genome Sequencing Center for Infectious Disease"/>
            <person name="Wu L."/>
            <person name="Ma J."/>
        </authorList>
    </citation>
    <scope>NUCLEOTIDE SEQUENCE [LARGE SCALE GENOMIC DNA]</scope>
    <source>
        <strain evidence="4">JCM 5062</strain>
    </source>
</reference>
<dbReference type="EMBL" id="BAAASR010000018">
    <property type="protein sequence ID" value="GAA2499031.1"/>
    <property type="molecule type" value="Genomic_DNA"/>
</dbReference>
<evidence type="ECO:0000259" key="2">
    <source>
        <dbReference type="Pfam" id="PF09992"/>
    </source>
</evidence>
<comment type="caution">
    <text evidence="3">The sequence shown here is derived from an EMBL/GenBank/DDBJ whole genome shotgun (WGS) entry which is preliminary data.</text>
</comment>
<name>A0ABP5ZQA0_9ACTN</name>